<proteinExistence type="predicted"/>
<evidence type="ECO:0000313" key="8">
    <source>
        <dbReference type="Proteomes" id="UP001056336"/>
    </source>
</evidence>
<dbReference type="RefSeq" id="WP_249771804.1">
    <property type="nucleotide sequence ID" value="NZ_CP097332.1"/>
</dbReference>
<dbReference type="InterPro" id="IPR014016">
    <property type="entry name" value="UvrD-like_ATP-bd"/>
</dbReference>
<evidence type="ECO:0000256" key="3">
    <source>
        <dbReference type="ARBA" id="ARBA00022806"/>
    </source>
</evidence>
<dbReference type="PANTHER" id="PTHR11070:SF45">
    <property type="entry name" value="DNA 3'-5' HELICASE"/>
    <property type="match status" value="1"/>
</dbReference>
<protein>
    <submittedName>
        <fullName evidence="7">AAA family ATPase</fullName>
    </submittedName>
</protein>
<accession>A0ABY4QYU7</accession>
<dbReference type="Proteomes" id="UP001056336">
    <property type="component" value="Chromosome"/>
</dbReference>
<dbReference type="EMBL" id="CP097332">
    <property type="protein sequence ID" value="UQX88372.1"/>
    <property type="molecule type" value="Genomic_DNA"/>
</dbReference>
<evidence type="ECO:0000313" key="7">
    <source>
        <dbReference type="EMBL" id="UQX88372.1"/>
    </source>
</evidence>
<keyword evidence="2 5" id="KW-0378">Hydrolase</keyword>
<keyword evidence="8" id="KW-1185">Reference proteome</keyword>
<dbReference type="PROSITE" id="PS51198">
    <property type="entry name" value="UVRD_HELICASE_ATP_BIND"/>
    <property type="match status" value="1"/>
</dbReference>
<feature type="domain" description="UvrD-like helicase ATP-binding" evidence="6">
    <location>
        <begin position="182"/>
        <end position="533"/>
    </location>
</feature>
<dbReference type="InterPro" id="IPR027417">
    <property type="entry name" value="P-loop_NTPase"/>
</dbReference>
<name>A0ABY4QYU7_9ACTN</name>
<keyword evidence="3 5" id="KW-0347">Helicase</keyword>
<dbReference type="Gene3D" id="3.40.50.300">
    <property type="entry name" value="P-loop containing nucleotide triphosphate hydrolases"/>
    <property type="match status" value="3"/>
</dbReference>
<dbReference type="PANTHER" id="PTHR11070">
    <property type="entry name" value="UVRD / RECB / PCRA DNA HELICASE FAMILY MEMBER"/>
    <property type="match status" value="1"/>
</dbReference>
<feature type="binding site" evidence="5">
    <location>
        <begin position="203"/>
        <end position="210"/>
    </location>
    <ligand>
        <name>ATP</name>
        <dbReference type="ChEBI" id="CHEBI:30616"/>
    </ligand>
</feature>
<gene>
    <name evidence="7" type="ORF">M6D93_19135</name>
</gene>
<evidence type="ECO:0000256" key="5">
    <source>
        <dbReference type="PROSITE-ProRule" id="PRU00560"/>
    </source>
</evidence>
<keyword evidence="1 5" id="KW-0547">Nucleotide-binding</keyword>
<dbReference type="InterPro" id="IPR000212">
    <property type="entry name" value="DNA_helicase_UvrD/REP"/>
</dbReference>
<organism evidence="7 8">
    <name type="scientific">Jatrophihabitans telluris</name>
    <dbReference type="NCBI Taxonomy" id="2038343"/>
    <lineage>
        <taxon>Bacteria</taxon>
        <taxon>Bacillati</taxon>
        <taxon>Actinomycetota</taxon>
        <taxon>Actinomycetes</taxon>
        <taxon>Jatrophihabitantales</taxon>
        <taxon>Jatrophihabitantaceae</taxon>
        <taxon>Jatrophihabitans</taxon>
    </lineage>
</organism>
<reference evidence="7" key="1">
    <citation type="journal article" date="2018" name="Int. J. Syst. Evol. Microbiol.">
        <title>Jatrophihabitans telluris sp. nov., isolated from sediment soil of lava forest wetlands and the emended description of the genus Jatrophihabitans.</title>
        <authorList>
            <person name="Lee K.C."/>
            <person name="Suh M.K."/>
            <person name="Eom M.K."/>
            <person name="Kim K.K."/>
            <person name="Kim J.S."/>
            <person name="Kim D.S."/>
            <person name="Ko S.H."/>
            <person name="Shin Y.K."/>
            <person name="Lee J.S."/>
        </authorList>
    </citation>
    <scope>NUCLEOTIDE SEQUENCE</scope>
    <source>
        <strain evidence="7">N237</strain>
    </source>
</reference>
<evidence type="ECO:0000256" key="4">
    <source>
        <dbReference type="ARBA" id="ARBA00022840"/>
    </source>
</evidence>
<evidence type="ECO:0000256" key="2">
    <source>
        <dbReference type="ARBA" id="ARBA00022801"/>
    </source>
</evidence>
<evidence type="ECO:0000256" key="1">
    <source>
        <dbReference type="ARBA" id="ARBA00022741"/>
    </source>
</evidence>
<reference evidence="7" key="2">
    <citation type="submission" date="2022-05" db="EMBL/GenBank/DDBJ databases">
        <authorList>
            <person name="Kim J.-S."/>
            <person name="Lee K."/>
            <person name="Suh M."/>
            <person name="Eom M."/>
            <person name="Kim J.-S."/>
            <person name="Kim D.-S."/>
            <person name="Ko S.-H."/>
            <person name="Shin Y."/>
            <person name="Lee J.-S."/>
        </authorList>
    </citation>
    <scope>NUCLEOTIDE SEQUENCE</scope>
    <source>
        <strain evidence="7">N237</strain>
    </source>
</reference>
<sequence>MSASDARADPVLRSEQAHLLAANDCLAEMREGAARIADYGVDALASESLGRMRAERLKHLGADLEAPPFFGRTDRDPEAEHPAGEVFHIGRRHIRDSVGDPIVIDWRAPIARPFYRATADDRQGVRLRRRFGFAADATGYAVLSSYEDEHLDAGENLGLRSDLLRAEIERPRVGPMRDIVATIQPDQDELVRADLDTSLCIQGAPGTGKTAVGLHRAAYLLYSYPERLRRSGVLVVGPNAAFLRYIAQVLPALGENGITQTTVEDLVSGDGRLIPGREDAVAVAVLKGDARLAEVCRRAVISHIRKPESDVVPIVGTKRYRIPVERVRRYVDDARRSLVAGELRWDLGRERLRMLLAQDVRRQREDAGGAPSDAETGKVARSVPVKEFVDAVWPALDPREVLVRLYTSPQFLHRCGATVLGPDELDQLAWADPPRSVRAARFSAADLVLLDELRGLMQPNDQYVHVVVDEAQDLSAMQCRVVARRVPIGSVTVLGDLAQATTPWAVGSWPATMAALGSPAATVRPLTVGYRVPGEVLIVANRLLPFIAADVPPATSVRAGREALSYTADLLAAVGRCLEAEGSVAVIVPDAAATSVRAELAGAGIATEELAGAGIATEDLADALPARVTVVAASSAKGLEYDSVVLVEPAAIVAQEPSRLDGLRRLYVAWTRAVSRLAVVHTAPLPDELAVTP</sequence>
<dbReference type="SUPFAM" id="SSF52540">
    <property type="entry name" value="P-loop containing nucleoside triphosphate hydrolases"/>
    <property type="match status" value="1"/>
</dbReference>
<evidence type="ECO:0000259" key="6">
    <source>
        <dbReference type="PROSITE" id="PS51198"/>
    </source>
</evidence>
<keyword evidence="4 5" id="KW-0067">ATP-binding</keyword>